<gene>
    <name evidence="1" type="ORF">GCM10007913_37170</name>
</gene>
<dbReference type="EMBL" id="BSNG01000003">
    <property type="protein sequence ID" value="GLQ11785.1"/>
    <property type="molecule type" value="Genomic_DNA"/>
</dbReference>
<dbReference type="RefSeq" id="WP_284393427.1">
    <property type="nucleotide sequence ID" value="NZ_BSNG01000003.1"/>
</dbReference>
<evidence type="ECO:0008006" key="3">
    <source>
        <dbReference type="Google" id="ProtNLM"/>
    </source>
</evidence>
<reference evidence="1" key="2">
    <citation type="submission" date="2023-01" db="EMBL/GenBank/DDBJ databases">
        <title>Draft genome sequence of Devosia yakushimensis strain NBRC 103855.</title>
        <authorList>
            <person name="Sun Q."/>
            <person name="Mori K."/>
        </authorList>
    </citation>
    <scope>NUCLEOTIDE SEQUENCE</scope>
    <source>
        <strain evidence="1">NBRC 103855</strain>
    </source>
</reference>
<dbReference type="Proteomes" id="UP001161406">
    <property type="component" value="Unassembled WGS sequence"/>
</dbReference>
<reference evidence="1" key="1">
    <citation type="journal article" date="2014" name="Int. J. Syst. Evol. Microbiol.">
        <title>Complete genome of a new Firmicutes species belonging to the dominant human colonic microbiota ('Ruminococcus bicirculans') reveals two chromosomes and a selective capacity to utilize plant glucans.</title>
        <authorList>
            <consortium name="NISC Comparative Sequencing Program"/>
            <person name="Wegmann U."/>
            <person name="Louis P."/>
            <person name="Goesmann A."/>
            <person name="Henrissat B."/>
            <person name="Duncan S.H."/>
            <person name="Flint H.J."/>
        </authorList>
    </citation>
    <scope>NUCLEOTIDE SEQUENCE</scope>
    <source>
        <strain evidence="1">NBRC 103855</strain>
    </source>
</reference>
<protein>
    <recommendedName>
        <fullName evidence="3">Glycolipid-binding domain-containing protein</fullName>
    </recommendedName>
</protein>
<accession>A0ABQ5UKS6</accession>
<keyword evidence="2" id="KW-1185">Reference proteome</keyword>
<dbReference type="SUPFAM" id="SSF159275">
    <property type="entry name" value="PA1994-like"/>
    <property type="match status" value="1"/>
</dbReference>
<evidence type="ECO:0000313" key="2">
    <source>
        <dbReference type="Proteomes" id="UP001161406"/>
    </source>
</evidence>
<evidence type="ECO:0000313" key="1">
    <source>
        <dbReference type="EMBL" id="GLQ11785.1"/>
    </source>
</evidence>
<dbReference type="InterPro" id="IPR009467">
    <property type="entry name" value="Glycolipid-bd_prot_put"/>
</dbReference>
<organism evidence="1 2">
    <name type="scientific">Devosia yakushimensis</name>
    <dbReference type="NCBI Taxonomy" id="470028"/>
    <lineage>
        <taxon>Bacteria</taxon>
        <taxon>Pseudomonadati</taxon>
        <taxon>Pseudomonadota</taxon>
        <taxon>Alphaproteobacteria</taxon>
        <taxon>Hyphomicrobiales</taxon>
        <taxon>Devosiaceae</taxon>
        <taxon>Devosia</taxon>
    </lineage>
</organism>
<dbReference type="Pfam" id="PF06475">
    <property type="entry name" value="Glycolipid_bind"/>
    <property type="match status" value="1"/>
</dbReference>
<proteinExistence type="predicted"/>
<name>A0ABQ5UKS6_9HYPH</name>
<comment type="caution">
    <text evidence="1">The sequence shown here is derived from an EMBL/GenBank/DDBJ whole genome shotgun (WGS) entry which is preliminary data.</text>
</comment>
<sequence>MSLDRSIRWRGLDPVTLEHCHVISTPRDTRIRGTIVTPTYGLFYRIKLDDTERVRTARLERTDGTLLELFSDGAGNWSDDRAEPLPNLAGCIDIDIWPTPLTNSLPIWRSQWTIGTPQRFAMAWIDGDEMTVQRNEQIYTQLDTGHFRFQGANGFERILEVDGDGLVVDYPGLFALAS</sequence>